<dbReference type="GO" id="GO:0034707">
    <property type="term" value="C:chloride channel complex"/>
    <property type="evidence" value="ECO:0007669"/>
    <property type="project" value="UniProtKB-UniRule"/>
</dbReference>
<evidence type="ECO:0000259" key="34">
    <source>
        <dbReference type="PROSITE" id="PS50893"/>
    </source>
</evidence>
<dbReference type="InterPro" id="IPR003439">
    <property type="entry name" value="ABC_transporter-like_ATP-bd"/>
</dbReference>
<dbReference type="PROSITE" id="PS00211">
    <property type="entry name" value="ABC_TRANSPORTER_1"/>
    <property type="match status" value="1"/>
</dbReference>
<dbReference type="FunFam" id="1.20.1560.10:FF:000017">
    <property type="entry name" value="Cystic fibrosis transmembrane conductance regulator"/>
    <property type="match status" value="1"/>
</dbReference>
<accession>A0A671XB75</accession>
<gene>
    <name evidence="36" type="primary">CFTR</name>
    <name evidence="36" type="synonym">cftr</name>
</gene>
<dbReference type="GO" id="GO:0005829">
    <property type="term" value="C:cytosol"/>
    <property type="evidence" value="ECO:0007669"/>
    <property type="project" value="TreeGrafter"/>
</dbReference>
<feature type="transmembrane region" description="Helical" evidence="32">
    <location>
        <begin position="999"/>
        <end position="1018"/>
    </location>
</feature>
<evidence type="ECO:0000256" key="2">
    <source>
        <dbReference type="ARBA" id="ARBA00004424"/>
    </source>
</evidence>
<feature type="transmembrane region" description="Helical" evidence="32">
    <location>
        <begin position="971"/>
        <end position="993"/>
    </location>
</feature>
<comment type="function">
    <text evidence="32">Epithelial ion channel that plays an important role in the regulation of epithelial ion and water transport and fluid homeostasis. Mediates the transport of chloride ions across the cell membrane. Possesses an intrinsic ATPase activity and utilizes ATP to gate its channel; the passive flow of anions through the channel is gated by cycles of ATP binding and hydrolysis by the ATP-binding domains. The ion channel is also permeable to HCO(3)(-); selectivity depends on the extracellular chloride concentration. Exerts its function also by modulating the activity of other ion channels and transporters. Contributes to the regulation of the pH and the ion content of the epithelial fluid layer.</text>
</comment>
<feature type="transmembrane region" description="Helical" evidence="32">
    <location>
        <begin position="103"/>
        <end position="125"/>
    </location>
</feature>
<evidence type="ECO:0000256" key="10">
    <source>
        <dbReference type="ARBA" id="ARBA00022553"/>
    </source>
</evidence>
<organism evidence="36 37">
    <name type="scientific">Sparus aurata</name>
    <name type="common">Gilthead sea bream</name>
    <dbReference type="NCBI Taxonomy" id="8175"/>
    <lineage>
        <taxon>Eukaryota</taxon>
        <taxon>Metazoa</taxon>
        <taxon>Chordata</taxon>
        <taxon>Craniata</taxon>
        <taxon>Vertebrata</taxon>
        <taxon>Euteleostomi</taxon>
        <taxon>Actinopterygii</taxon>
        <taxon>Neopterygii</taxon>
        <taxon>Teleostei</taxon>
        <taxon>Neoteleostei</taxon>
        <taxon>Acanthomorphata</taxon>
        <taxon>Eupercaria</taxon>
        <taxon>Spariformes</taxon>
        <taxon>Sparidae</taxon>
        <taxon>Sparus</taxon>
    </lineage>
</organism>
<reference evidence="36" key="2">
    <citation type="submission" date="2025-08" db="UniProtKB">
        <authorList>
            <consortium name="Ensembl"/>
        </authorList>
    </citation>
    <scope>IDENTIFICATION</scope>
</reference>
<keyword evidence="8 32" id="KW-0813">Transport</keyword>
<dbReference type="SUPFAM" id="SSF52540">
    <property type="entry name" value="P-loop containing nucleoside triphosphate hydrolases"/>
    <property type="match status" value="2"/>
</dbReference>
<evidence type="ECO:0000313" key="37">
    <source>
        <dbReference type="Proteomes" id="UP000472265"/>
    </source>
</evidence>
<evidence type="ECO:0000256" key="32">
    <source>
        <dbReference type="RuleBase" id="RU362037"/>
    </source>
</evidence>
<dbReference type="GO" id="GO:0055038">
    <property type="term" value="C:recycling endosome membrane"/>
    <property type="evidence" value="ECO:0007669"/>
    <property type="project" value="UniProtKB-SubCell"/>
</dbReference>
<feature type="transmembrane region" description="Helical" evidence="32">
    <location>
        <begin position="832"/>
        <end position="857"/>
    </location>
</feature>
<comment type="catalytic activity">
    <reaction evidence="25">
        <text>chloride(in) = chloride(out)</text>
        <dbReference type="Rhea" id="RHEA:29823"/>
        <dbReference type="ChEBI" id="CHEBI:17996"/>
    </reaction>
</comment>
<dbReference type="GO" id="GO:0031901">
    <property type="term" value="C:early endosome membrane"/>
    <property type="evidence" value="ECO:0007669"/>
    <property type="project" value="UniProtKB-SubCell"/>
</dbReference>
<evidence type="ECO:0000256" key="33">
    <source>
        <dbReference type="SAM" id="MobiDB-lite"/>
    </source>
</evidence>
<keyword evidence="24 32" id="KW-0407">Ion channel</keyword>
<keyword evidence="19 32" id="KW-0472">Membrane</keyword>
<dbReference type="InterPro" id="IPR036640">
    <property type="entry name" value="ABC1_TM_sf"/>
</dbReference>
<evidence type="ECO:0000256" key="14">
    <source>
        <dbReference type="ARBA" id="ARBA00022753"/>
    </source>
</evidence>
<keyword evidence="18 32" id="KW-0406">Ion transport</keyword>
<evidence type="ECO:0000256" key="22">
    <source>
        <dbReference type="ARBA" id="ARBA00023214"/>
    </source>
</evidence>
<evidence type="ECO:0000256" key="25">
    <source>
        <dbReference type="ARBA" id="ARBA00024167"/>
    </source>
</evidence>
<evidence type="ECO:0000256" key="15">
    <source>
        <dbReference type="ARBA" id="ARBA00022824"/>
    </source>
</evidence>
<evidence type="ECO:0000256" key="18">
    <source>
        <dbReference type="ARBA" id="ARBA00023065"/>
    </source>
</evidence>
<evidence type="ECO:0000256" key="31">
    <source>
        <dbReference type="ARBA" id="ARBA00048778"/>
    </source>
</evidence>
<dbReference type="PROSITE" id="PS50929">
    <property type="entry name" value="ABC_TM1F"/>
    <property type="match status" value="2"/>
</dbReference>
<dbReference type="SUPFAM" id="SSF90123">
    <property type="entry name" value="ABC transporter transmembrane region"/>
    <property type="match status" value="2"/>
</dbReference>
<dbReference type="GO" id="GO:0005260">
    <property type="term" value="F:intracellularly ATP-gated chloride channel activity"/>
    <property type="evidence" value="ECO:0007669"/>
    <property type="project" value="UniProtKB-EC"/>
</dbReference>
<reference evidence="36" key="3">
    <citation type="submission" date="2025-09" db="UniProtKB">
        <authorList>
            <consortium name="Ensembl"/>
        </authorList>
    </citation>
    <scope>IDENTIFICATION</scope>
</reference>
<feature type="domain" description="ABC transmembrane type-1" evidence="35">
    <location>
        <begin position="64"/>
        <end position="305"/>
    </location>
</feature>
<dbReference type="InterPro" id="IPR009147">
    <property type="entry name" value="CFTR/ABCC7"/>
</dbReference>
<keyword evidence="12" id="KW-0677">Repeat</keyword>
<evidence type="ECO:0000256" key="6">
    <source>
        <dbReference type="ARBA" id="ARBA00012195"/>
    </source>
</evidence>
<dbReference type="GO" id="GO:0015701">
    <property type="term" value="P:bicarbonate transport"/>
    <property type="evidence" value="ECO:0007669"/>
    <property type="project" value="TreeGrafter"/>
</dbReference>
<dbReference type="PROSITE" id="PS50893">
    <property type="entry name" value="ABC_TRANSPORTER_2"/>
    <property type="match status" value="2"/>
</dbReference>
<dbReference type="FunFam" id="3.40.50.300:FF:001172">
    <property type="entry name" value="Cystic fibrosis transmembrane conductance regulator"/>
    <property type="match status" value="1"/>
</dbReference>
<evidence type="ECO:0000256" key="30">
    <source>
        <dbReference type="ARBA" id="ARBA00044653"/>
    </source>
</evidence>
<evidence type="ECO:0000313" key="36">
    <source>
        <dbReference type="Ensembl" id="ENSSAUP00010047546.1"/>
    </source>
</evidence>
<evidence type="ECO:0000256" key="12">
    <source>
        <dbReference type="ARBA" id="ARBA00022737"/>
    </source>
</evidence>
<evidence type="ECO:0000256" key="23">
    <source>
        <dbReference type="ARBA" id="ARBA00023235"/>
    </source>
</evidence>
<feature type="domain" description="ABC transporter" evidence="34">
    <location>
        <begin position="1191"/>
        <end position="1422"/>
    </location>
</feature>
<evidence type="ECO:0000259" key="35">
    <source>
        <dbReference type="PROSITE" id="PS50929"/>
    </source>
</evidence>
<keyword evidence="20 32" id="KW-0869">Chloride channel</keyword>
<keyword evidence="23" id="KW-0413">Isomerase</keyword>
<feature type="transmembrane region" description="Helical" evidence="32">
    <location>
        <begin position="1084"/>
        <end position="1104"/>
    </location>
</feature>
<evidence type="ECO:0000256" key="11">
    <source>
        <dbReference type="ARBA" id="ARBA00022692"/>
    </source>
</evidence>
<dbReference type="InterPro" id="IPR050173">
    <property type="entry name" value="ABC_transporter_C-like"/>
</dbReference>
<feature type="transmembrane region" description="Helical" evidence="32">
    <location>
        <begin position="1116"/>
        <end position="1138"/>
    </location>
</feature>
<feature type="transmembrane region" description="Helical" evidence="32">
    <location>
        <begin position="54"/>
        <end position="73"/>
    </location>
</feature>
<comment type="similarity">
    <text evidence="5 32">Belongs to the ABC transporter superfamily. ABCC family. CFTR transporter (TC 3.A.1.202) subfamily.</text>
</comment>
<evidence type="ECO:0000256" key="26">
    <source>
        <dbReference type="ARBA" id="ARBA00029720"/>
    </source>
</evidence>
<evidence type="ECO:0000256" key="5">
    <source>
        <dbReference type="ARBA" id="ARBA00009118"/>
    </source>
</evidence>
<dbReference type="FunFam" id="1.20.1560.10:FF:000019">
    <property type="entry name" value="Cystic fibrosis transmembrane conductance regulator"/>
    <property type="match status" value="1"/>
</dbReference>
<evidence type="ECO:0000256" key="20">
    <source>
        <dbReference type="ARBA" id="ARBA00023173"/>
    </source>
</evidence>
<dbReference type="InterPro" id="IPR003593">
    <property type="entry name" value="AAA+_ATPase"/>
</dbReference>
<dbReference type="GeneTree" id="ENSGT00940000158567"/>
<evidence type="ECO:0000256" key="3">
    <source>
        <dbReference type="ARBA" id="ARBA00004477"/>
    </source>
</evidence>
<feature type="compositionally biased region" description="Acidic residues" evidence="33">
    <location>
        <begin position="1453"/>
        <end position="1464"/>
    </location>
</feature>
<evidence type="ECO:0000256" key="24">
    <source>
        <dbReference type="ARBA" id="ARBA00023303"/>
    </source>
</evidence>
<dbReference type="Pfam" id="PF14396">
    <property type="entry name" value="CFTR_R"/>
    <property type="match status" value="1"/>
</dbReference>
<keyword evidence="37" id="KW-1185">Reference proteome</keyword>
<comment type="catalytic activity">
    <reaction evidence="31">
        <text>ATP + H2O = ADP + phosphate + H(+)</text>
        <dbReference type="Rhea" id="RHEA:13065"/>
        <dbReference type="ChEBI" id="CHEBI:15377"/>
        <dbReference type="ChEBI" id="CHEBI:15378"/>
        <dbReference type="ChEBI" id="CHEBI:30616"/>
        <dbReference type="ChEBI" id="CHEBI:43474"/>
        <dbReference type="ChEBI" id="CHEBI:456216"/>
    </reaction>
    <physiologicalReaction direction="left-to-right" evidence="31">
        <dbReference type="Rhea" id="RHEA:13066"/>
    </physiologicalReaction>
</comment>
<dbReference type="Pfam" id="PF00005">
    <property type="entry name" value="ABC_tran"/>
    <property type="match status" value="2"/>
</dbReference>
<evidence type="ECO:0000256" key="29">
    <source>
        <dbReference type="ARBA" id="ARBA00034073"/>
    </source>
</evidence>
<evidence type="ECO:0000256" key="1">
    <source>
        <dbReference type="ARBA" id="ARBA00004195"/>
    </source>
</evidence>
<feature type="domain" description="ABC transmembrane type-1" evidence="35">
    <location>
        <begin position="835"/>
        <end position="1132"/>
    </location>
</feature>
<reference evidence="36" key="1">
    <citation type="submission" date="2021-04" db="EMBL/GenBank/DDBJ databases">
        <authorList>
            <consortium name="Wellcome Sanger Institute Data Sharing"/>
        </authorList>
    </citation>
    <scope>NUCLEOTIDE SEQUENCE [LARGE SCALE GENOMIC DNA]</scope>
</reference>
<dbReference type="InterPro" id="IPR027417">
    <property type="entry name" value="P-loop_NTPase"/>
</dbReference>
<evidence type="ECO:0000256" key="21">
    <source>
        <dbReference type="ARBA" id="ARBA00023180"/>
    </source>
</evidence>
<comment type="catalytic activity">
    <reaction evidence="30">
        <text>hydrogencarbonate(in) = hydrogencarbonate(out)</text>
        <dbReference type="Rhea" id="RHEA:28695"/>
        <dbReference type="ChEBI" id="CHEBI:17544"/>
    </reaction>
</comment>
<dbReference type="InterPro" id="IPR017871">
    <property type="entry name" value="ABC_transporter-like_CS"/>
</dbReference>
<keyword evidence="14" id="KW-0967">Endosome</keyword>
<keyword evidence="13 32" id="KW-0547">Nucleotide-binding</keyword>
<name>A0A671XB75_SPAAU</name>
<keyword evidence="10 32" id="KW-0597">Phosphoprotein</keyword>
<keyword evidence="17 32" id="KW-1133">Transmembrane helix</keyword>
<dbReference type="PANTHER" id="PTHR24223">
    <property type="entry name" value="ATP-BINDING CASSETTE SUB-FAMILY C"/>
    <property type="match status" value="1"/>
</dbReference>
<dbReference type="GO" id="GO:0016324">
    <property type="term" value="C:apical plasma membrane"/>
    <property type="evidence" value="ECO:0007669"/>
    <property type="project" value="UniProtKB-SubCell"/>
</dbReference>
<keyword evidence="16 32" id="KW-0067">ATP-binding</keyword>
<dbReference type="InterPro" id="IPR025837">
    <property type="entry name" value="CFTR_reg_dom"/>
</dbReference>
<feature type="transmembrane region" description="Helical" evidence="32">
    <location>
        <begin position="897"/>
        <end position="917"/>
    </location>
</feature>
<comment type="catalytic activity">
    <reaction evidence="29 32">
        <text>ATP + H2O + closed Cl(-) channel = ADP + phosphate + open Cl(-) channel.</text>
        <dbReference type="EC" id="5.6.1.6"/>
    </reaction>
</comment>
<feature type="region of interest" description="Disordered" evidence="33">
    <location>
        <begin position="1438"/>
        <end position="1464"/>
    </location>
</feature>
<evidence type="ECO:0000256" key="27">
    <source>
        <dbReference type="ARBA" id="ARBA00031358"/>
    </source>
</evidence>
<feature type="transmembrane region" description="Helical" evidence="32">
    <location>
        <begin position="203"/>
        <end position="223"/>
    </location>
</feature>
<dbReference type="PRINTS" id="PR01851">
    <property type="entry name" value="CYSFIBREGLTR"/>
</dbReference>
<evidence type="ECO:0000256" key="17">
    <source>
        <dbReference type="ARBA" id="ARBA00022989"/>
    </source>
</evidence>
<keyword evidence="15" id="KW-0256">Endoplasmic reticulum</keyword>
<dbReference type="PANTHER" id="PTHR24223:SF19">
    <property type="entry name" value="CYSTIC FIBROSIS TRANSMEMBRANE CONDUCTANCE REGULATOR"/>
    <property type="match status" value="1"/>
</dbReference>
<sequence length="1464" mass="164334">MSPLLRKGFRKKLQLSDVYKAPSFDLADNLSERLEREWDREVVSAKNQPRLLRALARCFLGPFAFFGILLYLGEASKTVQPQLLGRIIASFDPFHAPERSQGYFLALGLCLLFTARFLLLQPAIFGLHHLGMQIRIALFSLIYKKTLKLSSRVLDKISTGQLVSLMSAHLNKLDESLGLAHFVWITPLQCILCVGLIWELIEVNGFCALAALTLLGIIQAWLTQKMGPHRVKRGGMINRRLALTSEIVENIHSVKAYGWEEVMETIIKNIRQDEMTLTRKIGSLRYFYSASYFFSAILVIVSAIVPHALSKGIILRRIFTTASYCMVLRMTLTRQLPGSIQMWYDTLALVKKIEEFLMKEEYRVLEYNLTTTELELVNVSASWDEGIGELFEKIKQENKANGHMNGDAGLFFTNLYVTPVLKNISLYLEKGKMLAVAGSTGSGKSSLLMMILGELVPSEGKIRHSGRISFSSQTSWIMPGTIQDNILFGLTYDEYRYTSVIKACQLEEDFALLPEKDKTLLLEGGVTLSGGQRARLGLARCVCKLMASKTRIVVTSKLEHLKRADKILLLHNGDCYFYGTFSELQAQRPDFSSLLLGLEAYDNINAERRSSILTETLRRVSVDETAGFRGPEPIRQSFRQQPPPIIISGSQGHPGSDGYPEKRKQSLILNPLAAARKFSFIGNSQQTANPPQSSSIEDGVRELSERKFSVVPEDDQVEEVLPRGNVYHHGLQHLNGQRRQSVLAFITNSQGQERREQIQSSFRKKLSITPQCDLAPELDIYARRLSKDSVYDISEEVDEEDMEQCFADQRENIFETTSWSTYLRYITTNKSLVYVLIFIVFVFIIEVAGSVIGIFLITDTIWRDGANPSSPNYIDEQHVNASSTPVHLAVIVTPTSAYYIIYIYVATSESVLALGFFRGLPLVHTLLTVSKRLHEQMLSAVIRAPMAVLNTMKSGRIMNRFTKDMAAIDDMLPLVLFDLIQLTLIVLGAIFTVSIMRPYIFIAAIPLAVIFIALRKYFLRTGQQLKLLEAEARSPIFSHLIISLKGLWTIRAFGRQTYFETLFHKALNTHTATWFHYLATLRWFLFRCDMIFVLFFTAAAFIAVGTNQDKPGEIGIIVALAMLILGTFQWAVITSITVDGLMRSVDRVFKFIDLPSEEPLPVKSGGKGGPDLVIDNPHARDCWPNRGQMDVKGLTVKYTEAGRAVLSDISFSVDGGQSMGLLGRTGSGKSTLLSALLRLASTDGEISIDGVSWSSVSLHTWRKAFGVVPQKVFILTGTFRMNLDPHGRYSDEELWKVAEEVGLKSVIEQFPDKLDFQLEDGGNVLSYGHKQLLCLARSILSKARILLLDEPSSYLDPITLQVLRKTLKHAFSGCTVILSEHRVEPLLECQSFLMIEGSSIKSYDSIQKMLNETSHLKQAMSTADRLNLFPALHRLNSSKRAPPQTAKISSLPEEAEDEVQDTRL</sequence>
<dbReference type="Proteomes" id="UP000472265">
    <property type="component" value="Chromosome 8"/>
</dbReference>
<dbReference type="Ensembl" id="ENSSAUT00010049972.1">
    <property type="protein sequence ID" value="ENSSAUP00010047546.1"/>
    <property type="gene ID" value="ENSSAUG00010013612.1"/>
</dbReference>
<dbReference type="SMART" id="SM00382">
    <property type="entry name" value="AAA"/>
    <property type="match status" value="2"/>
</dbReference>
<evidence type="ECO:0000256" key="7">
    <source>
        <dbReference type="ARBA" id="ARBA00016668"/>
    </source>
</evidence>
<feature type="domain" description="ABC transporter" evidence="34">
    <location>
        <begin position="405"/>
        <end position="597"/>
    </location>
</feature>
<evidence type="ECO:0000256" key="28">
    <source>
        <dbReference type="ARBA" id="ARBA00033163"/>
    </source>
</evidence>
<evidence type="ECO:0000256" key="19">
    <source>
        <dbReference type="ARBA" id="ARBA00023136"/>
    </source>
</evidence>
<evidence type="ECO:0000256" key="8">
    <source>
        <dbReference type="ARBA" id="ARBA00022448"/>
    </source>
</evidence>
<keyword evidence="21" id="KW-0325">Glycoprotein</keyword>
<protein>
    <recommendedName>
        <fullName evidence="7 32">Cystic fibrosis transmembrane conductance regulator</fullName>
        <ecNumber evidence="6 32">5.6.1.6</ecNumber>
    </recommendedName>
    <alternativeName>
        <fullName evidence="26 32">ATP-binding cassette sub-family C member 7</fullName>
    </alternativeName>
    <alternativeName>
        <fullName evidence="27 32">Channel conductance-controlling ATPase</fullName>
    </alternativeName>
    <alternativeName>
        <fullName evidence="28 32">cAMP-dependent chloride channel</fullName>
    </alternativeName>
</protein>
<feature type="transmembrane region" description="Helical" evidence="32">
    <location>
        <begin position="286"/>
        <end position="308"/>
    </location>
</feature>
<dbReference type="GO" id="GO:0005524">
    <property type="term" value="F:ATP binding"/>
    <property type="evidence" value="ECO:0007669"/>
    <property type="project" value="UniProtKB-KW"/>
</dbReference>
<dbReference type="GO" id="GO:0016887">
    <property type="term" value="F:ATP hydrolysis activity"/>
    <property type="evidence" value="ECO:0007669"/>
    <property type="project" value="InterPro"/>
</dbReference>
<dbReference type="GO" id="GO:0005789">
    <property type="term" value="C:endoplasmic reticulum membrane"/>
    <property type="evidence" value="ECO:0007669"/>
    <property type="project" value="UniProtKB-SubCell"/>
</dbReference>
<keyword evidence="11 32" id="KW-0812">Transmembrane</keyword>
<comment type="subcellular location">
    <subcellularLocation>
        <location evidence="2">Apical cell membrane</location>
        <topology evidence="2">Multi-pass membrane protein</topology>
    </subcellularLocation>
    <subcellularLocation>
        <location evidence="32">Cell membrane</location>
        <topology evidence="32">Multi-pass membrane protein</topology>
    </subcellularLocation>
    <subcellularLocation>
        <location evidence="4">Early endosome membrane</location>
        <topology evidence="4">Multi-pass membrane protein</topology>
    </subcellularLocation>
    <subcellularLocation>
        <location evidence="3">Endoplasmic reticulum membrane</location>
        <topology evidence="3">Multi-pass membrane protein</topology>
    </subcellularLocation>
    <subcellularLocation>
        <location evidence="1">Recycling endosome membrane</location>
        <topology evidence="1">Multi-pass membrane protein</topology>
    </subcellularLocation>
</comment>
<evidence type="ECO:0000256" key="16">
    <source>
        <dbReference type="ARBA" id="ARBA00022840"/>
    </source>
</evidence>
<dbReference type="GO" id="GO:0140359">
    <property type="term" value="F:ABC-type transporter activity"/>
    <property type="evidence" value="ECO:0007669"/>
    <property type="project" value="InterPro"/>
</dbReference>
<dbReference type="Pfam" id="PF00664">
    <property type="entry name" value="ABC_membrane"/>
    <property type="match status" value="2"/>
</dbReference>
<dbReference type="InterPro" id="IPR011527">
    <property type="entry name" value="ABC1_TM_dom"/>
</dbReference>
<feature type="transmembrane region" description="Helical" evidence="32">
    <location>
        <begin position="176"/>
        <end position="197"/>
    </location>
</feature>
<evidence type="ECO:0000256" key="13">
    <source>
        <dbReference type="ARBA" id="ARBA00022741"/>
    </source>
</evidence>
<keyword evidence="22 32" id="KW-0868">Chloride</keyword>
<evidence type="ECO:0000256" key="9">
    <source>
        <dbReference type="ARBA" id="ARBA00022475"/>
    </source>
</evidence>
<dbReference type="Gene3D" id="1.20.1560.10">
    <property type="entry name" value="ABC transporter type 1, transmembrane domain"/>
    <property type="match status" value="2"/>
</dbReference>
<dbReference type="EC" id="5.6.1.6" evidence="6 32"/>
<proteinExistence type="inferred from homology"/>
<evidence type="ECO:0000256" key="4">
    <source>
        <dbReference type="ARBA" id="ARBA00004520"/>
    </source>
</evidence>
<keyword evidence="9" id="KW-1003">Cell membrane</keyword>
<dbReference type="Gene3D" id="3.40.50.300">
    <property type="entry name" value="P-loop containing nucleotide triphosphate hydrolases"/>
    <property type="match status" value="2"/>
</dbReference>